<proteinExistence type="predicted"/>
<evidence type="ECO:0000313" key="1">
    <source>
        <dbReference type="Proteomes" id="UP000887565"/>
    </source>
</evidence>
<accession>A0A915KBC7</accession>
<evidence type="ECO:0000313" key="2">
    <source>
        <dbReference type="WBParaSite" id="nRc.2.0.1.t35670-RA"/>
    </source>
</evidence>
<sequence length="88" mass="10345">MQRKLYGKEEKYGESVIKFSIARLESPNWQQNSKFFTFVNYVADIMYLLSLKKRALEFVDHDIFVNFFIFKPSDGSLEVPRICQTVGP</sequence>
<dbReference type="AlphaFoldDB" id="A0A915KBC7"/>
<keyword evidence="1" id="KW-1185">Reference proteome</keyword>
<protein>
    <submittedName>
        <fullName evidence="2">Uncharacterized protein</fullName>
    </submittedName>
</protein>
<dbReference type="Proteomes" id="UP000887565">
    <property type="component" value="Unplaced"/>
</dbReference>
<organism evidence="1 2">
    <name type="scientific">Romanomermis culicivorax</name>
    <name type="common">Nematode worm</name>
    <dbReference type="NCBI Taxonomy" id="13658"/>
    <lineage>
        <taxon>Eukaryota</taxon>
        <taxon>Metazoa</taxon>
        <taxon>Ecdysozoa</taxon>
        <taxon>Nematoda</taxon>
        <taxon>Enoplea</taxon>
        <taxon>Dorylaimia</taxon>
        <taxon>Mermithida</taxon>
        <taxon>Mermithoidea</taxon>
        <taxon>Mermithidae</taxon>
        <taxon>Romanomermis</taxon>
    </lineage>
</organism>
<dbReference type="WBParaSite" id="nRc.2.0.1.t35670-RA">
    <property type="protein sequence ID" value="nRc.2.0.1.t35670-RA"/>
    <property type="gene ID" value="nRc.2.0.1.g35670"/>
</dbReference>
<reference evidence="2" key="1">
    <citation type="submission" date="2022-11" db="UniProtKB">
        <authorList>
            <consortium name="WormBaseParasite"/>
        </authorList>
    </citation>
    <scope>IDENTIFICATION</scope>
</reference>
<name>A0A915KBC7_ROMCU</name>